<proteinExistence type="predicted"/>
<sequence>MSGTPTSIIGEDEQVNEKEHHNKGVEDEGKAEDQIAIFKVKTLFRKGRAATDLMISNSRRLPEIMTKLEELIPGARSPVKRVRNIAIVLVGDVLISDRPKRLRSRTPILSQDSFESDRFLMQIDEIEKNYMGSQDKMHHFPQFDIPSFSLGVSQEEKEVLPEGVLIVDSQPNSLAAVVQVQYCYVPRKITFIDRSLMRIAEHDLQTPNVKTPTNTDKYKDVLVEAPKRRRMRTSQCIISALQVGHILLV</sequence>
<dbReference type="AlphaFoldDB" id="A0A9Q1JFN7"/>
<keyword evidence="3" id="KW-1185">Reference proteome</keyword>
<organism evidence="2 3">
    <name type="scientific">Carnegiea gigantea</name>
    <dbReference type="NCBI Taxonomy" id="171969"/>
    <lineage>
        <taxon>Eukaryota</taxon>
        <taxon>Viridiplantae</taxon>
        <taxon>Streptophyta</taxon>
        <taxon>Embryophyta</taxon>
        <taxon>Tracheophyta</taxon>
        <taxon>Spermatophyta</taxon>
        <taxon>Magnoliopsida</taxon>
        <taxon>eudicotyledons</taxon>
        <taxon>Gunneridae</taxon>
        <taxon>Pentapetalae</taxon>
        <taxon>Caryophyllales</taxon>
        <taxon>Cactineae</taxon>
        <taxon>Cactaceae</taxon>
        <taxon>Cactoideae</taxon>
        <taxon>Echinocereeae</taxon>
        <taxon>Carnegiea</taxon>
    </lineage>
</organism>
<gene>
    <name evidence="2" type="ORF">Cgig2_015297</name>
</gene>
<name>A0A9Q1JFN7_9CARY</name>
<feature type="region of interest" description="Disordered" evidence="1">
    <location>
        <begin position="1"/>
        <end position="28"/>
    </location>
</feature>
<comment type="caution">
    <text evidence="2">The sequence shown here is derived from an EMBL/GenBank/DDBJ whole genome shotgun (WGS) entry which is preliminary data.</text>
</comment>
<evidence type="ECO:0000313" key="3">
    <source>
        <dbReference type="Proteomes" id="UP001153076"/>
    </source>
</evidence>
<dbReference type="EMBL" id="JAKOGI010004067">
    <property type="protein sequence ID" value="KAJ8419974.1"/>
    <property type="molecule type" value="Genomic_DNA"/>
</dbReference>
<reference evidence="2" key="1">
    <citation type="submission" date="2022-04" db="EMBL/GenBank/DDBJ databases">
        <title>Carnegiea gigantea Genome sequencing and assembly v2.</title>
        <authorList>
            <person name="Copetti D."/>
            <person name="Sanderson M.J."/>
            <person name="Burquez A."/>
            <person name="Wojciechowski M.F."/>
        </authorList>
    </citation>
    <scope>NUCLEOTIDE SEQUENCE</scope>
    <source>
        <strain evidence="2">SGP5-SGP5p</strain>
        <tissue evidence="2">Aerial part</tissue>
    </source>
</reference>
<evidence type="ECO:0000256" key="1">
    <source>
        <dbReference type="SAM" id="MobiDB-lite"/>
    </source>
</evidence>
<feature type="compositionally biased region" description="Basic and acidic residues" evidence="1">
    <location>
        <begin position="15"/>
        <end position="28"/>
    </location>
</feature>
<protein>
    <submittedName>
        <fullName evidence="2">Uncharacterized protein</fullName>
    </submittedName>
</protein>
<accession>A0A9Q1JFN7</accession>
<evidence type="ECO:0000313" key="2">
    <source>
        <dbReference type="EMBL" id="KAJ8419974.1"/>
    </source>
</evidence>
<dbReference type="Proteomes" id="UP001153076">
    <property type="component" value="Unassembled WGS sequence"/>
</dbReference>